<feature type="compositionally biased region" description="Low complexity" evidence="1">
    <location>
        <begin position="91"/>
        <end position="103"/>
    </location>
</feature>
<dbReference type="Gene3D" id="3.30.750.24">
    <property type="entry name" value="STAS domain"/>
    <property type="match status" value="1"/>
</dbReference>
<feature type="domain" description="MlaB-like STAS" evidence="2">
    <location>
        <begin position="17"/>
        <end position="86"/>
    </location>
</feature>
<name>A0ABW8EAD9_STRT5</name>
<evidence type="ECO:0000313" key="4">
    <source>
        <dbReference type="Proteomes" id="UP001617351"/>
    </source>
</evidence>
<gene>
    <name evidence="3" type="ORF">ACIO7M_03540</name>
</gene>
<accession>A0ABW8EAD9</accession>
<dbReference type="InterPro" id="IPR058548">
    <property type="entry name" value="MlaB-like_STAS"/>
</dbReference>
<comment type="caution">
    <text evidence="3">The sequence shown here is derived from an EMBL/GenBank/DDBJ whole genome shotgun (WGS) entry which is preliminary data.</text>
</comment>
<dbReference type="InterPro" id="IPR036513">
    <property type="entry name" value="STAS_dom_sf"/>
</dbReference>
<dbReference type="RefSeq" id="WP_365506664.1">
    <property type="nucleotide sequence ID" value="NZ_JBFANW010000087.1"/>
</dbReference>
<evidence type="ECO:0000256" key="1">
    <source>
        <dbReference type="SAM" id="MobiDB-lite"/>
    </source>
</evidence>
<organism evidence="3 4">
    <name type="scientific">Streptomyces toxytricini</name>
    <name type="common">Actinomyces toxytricini</name>
    <dbReference type="NCBI Taxonomy" id="67369"/>
    <lineage>
        <taxon>Bacteria</taxon>
        <taxon>Bacillati</taxon>
        <taxon>Actinomycetota</taxon>
        <taxon>Actinomycetes</taxon>
        <taxon>Kitasatosporales</taxon>
        <taxon>Streptomycetaceae</taxon>
        <taxon>Streptomyces</taxon>
    </lineage>
</organism>
<evidence type="ECO:0000313" key="3">
    <source>
        <dbReference type="EMBL" id="MFJ2820178.1"/>
    </source>
</evidence>
<dbReference type="SUPFAM" id="SSF52091">
    <property type="entry name" value="SpoIIaa-like"/>
    <property type="match status" value="1"/>
</dbReference>
<proteinExistence type="predicted"/>
<keyword evidence="4" id="KW-1185">Reference proteome</keyword>
<dbReference type="EMBL" id="JBIUYY010000001">
    <property type="protein sequence ID" value="MFJ2820178.1"/>
    <property type="molecule type" value="Genomic_DNA"/>
</dbReference>
<dbReference type="Proteomes" id="UP001617351">
    <property type="component" value="Unassembled WGS sequence"/>
</dbReference>
<protein>
    <submittedName>
        <fullName evidence="3">STAS domain-containing protein</fullName>
    </submittedName>
</protein>
<dbReference type="Pfam" id="PF13466">
    <property type="entry name" value="STAS_2"/>
    <property type="match status" value="1"/>
</dbReference>
<sequence length="113" mass="11096">MTRPTLALTGPDVAAGGAPAACLRLAELYGAGAAAVVCDLGGIGPPGLGAVDTLARLRLTARRLGRGLTVTGAGPELRALLALAGLGELLGEPEQREPPVGVEEGVEPGDPAP</sequence>
<evidence type="ECO:0000259" key="2">
    <source>
        <dbReference type="Pfam" id="PF13466"/>
    </source>
</evidence>
<feature type="region of interest" description="Disordered" evidence="1">
    <location>
        <begin position="91"/>
        <end position="113"/>
    </location>
</feature>
<reference evidence="3 4" key="1">
    <citation type="submission" date="2024-10" db="EMBL/GenBank/DDBJ databases">
        <title>The Natural Products Discovery Center: Release of the First 8490 Sequenced Strains for Exploring Actinobacteria Biosynthetic Diversity.</title>
        <authorList>
            <person name="Kalkreuter E."/>
            <person name="Kautsar S.A."/>
            <person name="Yang D."/>
            <person name="Bader C.D."/>
            <person name="Teijaro C.N."/>
            <person name="Fluegel L."/>
            <person name="Davis C.M."/>
            <person name="Simpson J.R."/>
            <person name="Lauterbach L."/>
            <person name="Steele A.D."/>
            <person name="Gui C."/>
            <person name="Meng S."/>
            <person name="Li G."/>
            <person name="Viehrig K."/>
            <person name="Ye F."/>
            <person name="Su P."/>
            <person name="Kiefer A.F."/>
            <person name="Nichols A."/>
            <person name="Cepeda A.J."/>
            <person name="Yan W."/>
            <person name="Fan B."/>
            <person name="Jiang Y."/>
            <person name="Adhikari A."/>
            <person name="Zheng C.-J."/>
            <person name="Schuster L."/>
            <person name="Cowan T.M."/>
            <person name="Smanski M.J."/>
            <person name="Chevrette M.G."/>
            <person name="De Carvalho L.P.S."/>
            <person name="Shen B."/>
        </authorList>
    </citation>
    <scope>NUCLEOTIDE SEQUENCE [LARGE SCALE GENOMIC DNA]</scope>
    <source>
        <strain evidence="3 4">NPDC087220</strain>
    </source>
</reference>